<dbReference type="InterPro" id="IPR003593">
    <property type="entry name" value="AAA+_ATPase"/>
</dbReference>
<keyword evidence="8" id="KW-1185">Reference proteome</keyword>
<dbReference type="CDD" id="cd01129">
    <property type="entry name" value="PulE-GspE-like"/>
    <property type="match status" value="1"/>
</dbReference>
<dbReference type="HOGENOM" id="CLU_013446_10_1_7"/>
<dbReference type="GO" id="GO:0005737">
    <property type="term" value="C:cytoplasm"/>
    <property type="evidence" value="ECO:0007669"/>
    <property type="project" value="UniProtKB-SubCell"/>
</dbReference>
<dbReference type="Gene3D" id="3.30.450.90">
    <property type="match status" value="1"/>
</dbReference>
<dbReference type="InterPro" id="IPR007831">
    <property type="entry name" value="T2SS_GspE_N"/>
</dbReference>
<evidence type="ECO:0000256" key="3">
    <source>
        <dbReference type="ARBA" id="ARBA00022490"/>
    </source>
</evidence>
<dbReference type="GO" id="GO:0016887">
    <property type="term" value="F:ATP hydrolysis activity"/>
    <property type="evidence" value="ECO:0007669"/>
    <property type="project" value="InterPro"/>
</dbReference>
<dbReference type="InterPro" id="IPR001482">
    <property type="entry name" value="T2SS/T4SS_dom"/>
</dbReference>
<dbReference type="FunFam" id="3.30.300.160:FF:000002">
    <property type="entry name" value="Type II secretion system protein E"/>
    <property type="match status" value="1"/>
</dbReference>
<sequence>MAGKVRFVAKKIGELLLQEGLISKEQLDRALNEQHQTGERIGGVLLKLGFVSEEMLTEFIAKQYSAPQVNIAKLTVPKDVLGLIPLDIAAKYQAVPFGVMGTTVNVAMADPGNLFVIDDMRFLTRKNIQVHVASEPAIKKLLSQFYAPDDNFDDVLGMLKEDVDVDVIETAEEMDLSFLEDAAEQAPVVKLVNLIMMDAIRKQASDIHLEPYEKLMRVRFRIDGVLYEIMRPPLQLKNALISRIKIMARLDIAERRLPQDGRIKLKAKGREMDFRVSVLPTLFGEKVVLRLLDKSGLQLDMTKLGFEELQYKHFREAIYQPFGMVLVTGPTGSGKTTTLYSALSELNKLSHNISTAEDPVEYNMVGINQVQIHDAIGLNFANALRSFLRQDPDIIMVGEVRDFETAEIAVKAALTGHLVLSTLHTNDAPSTINRLLNMGVESFLVSSAVNLVIAQRLVRRVCLECREVEDVTHETLLDLGLREDELGTFECFRGRGCAVCNDTGYRGRVALYEVMPMHEQIRELVLMGASAAEIKKESIRLGMITLRRSGINKLKAGITSVEEVIRSSAKD</sequence>
<dbReference type="PANTHER" id="PTHR30258">
    <property type="entry name" value="TYPE II SECRETION SYSTEM PROTEIN GSPE-RELATED"/>
    <property type="match status" value="1"/>
</dbReference>
<comment type="similarity">
    <text evidence="2">Belongs to the GSP E family.</text>
</comment>
<gene>
    <name evidence="7" type="ordered locus">Sfum_0117</name>
</gene>
<evidence type="ECO:0000259" key="6">
    <source>
        <dbReference type="PROSITE" id="PS00662"/>
    </source>
</evidence>
<comment type="subcellular location">
    <subcellularLocation>
        <location evidence="1">Cytoplasm</location>
    </subcellularLocation>
</comment>
<evidence type="ECO:0000313" key="8">
    <source>
        <dbReference type="Proteomes" id="UP000001784"/>
    </source>
</evidence>
<evidence type="ECO:0000256" key="1">
    <source>
        <dbReference type="ARBA" id="ARBA00004496"/>
    </source>
</evidence>
<dbReference type="SMART" id="SM00382">
    <property type="entry name" value="AAA"/>
    <property type="match status" value="1"/>
</dbReference>
<dbReference type="KEGG" id="sfu:Sfum_0117"/>
<dbReference type="Gene3D" id="3.40.50.300">
    <property type="entry name" value="P-loop containing nucleotide triphosphate hydrolases"/>
    <property type="match status" value="1"/>
</dbReference>
<proteinExistence type="inferred from homology"/>
<dbReference type="InterPro" id="IPR037257">
    <property type="entry name" value="T2SS_E_N_sf"/>
</dbReference>
<dbReference type="Proteomes" id="UP000001784">
    <property type="component" value="Chromosome"/>
</dbReference>
<dbReference type="Pfam" id="PF05157">
    <property type="entry name" value="MshEN"/>
    <property type="match status" value="1"/>
</dbReference>
<dbReference type="STRING" id="335543.Sfum_0117"/>
<dbReference type="InParanoid" id="A0LEG8"/>
<evidence type="ECO:0000313" key="7">
    <source>
        <dbReference type="EMBL" id="ABK15820.1"/>
    </source>
</evidence>
<dbReference type="InterPro" id="IPR013374">
    <property type="entry name" value="ATPase_typ4_pilus-assembl_PilB"/>
</dbReference>
<dbReference type="Gene3D" id="1.10.40.70">
    <property type="match status" value="1"/>
</dbReference>
<dbReference type="Gene3D" id="3.30.300.160">
    <property type="entry name" value="Type II secretion system, protein E, N-terminal domain"/>
    <property type="match status" value="1"/>
</dbReference>
<dbReference type="PROSITE" id="PS00662">
    <property type="entry name" value="T2SP_E"/>
    <property type="match status" value="1"/>
</dbReference>
<evidence type="ECO:0000256" key="5">
    <source>
        <dbReference type="ARBA" id="ARBA00022840"/>
    </source>
</evidence>
<dbReference type="GO" id="GO:0005886">
    <property type="term" value="C:plasma membrane"/>
    <property type="evidence" value="ECO:0007669"/>
    <property type="project" value="TreeGrafter"/>
</dbReference>
<name>A0LEG8_SYNFM</name>
<feature type="domain" description="Bacterial type II secretion system protein E" evidence="6">
    <location>
        <begin position="388"/>
        <end position="402"/>
    </location>
</feature>
<keyword evidence="5" id="KW-0067">ATP-binding</keyword>
<dbReference type="SUPFAM" id="SSF160246">
    <property type="entry name" value="EspE N-terminal domain-like"/>
    <property type="match status" value="1"/>
</dbReference>
<dbReference type="GO" id="GO:0005524">
    <property type="term" value="F:ATP binding"/>
    <property type="evidence" value="ECO:0007669"/>
    <property type="project" value="UniProtKB-KW"/>
</dbReference>
<keyword evidence="4" id="KW-0547">Nucleotide-binding</keyword>
<dbReference type="NCBIfam" id="TIGR02538">
    <property type="entry name" value="type_IV_pilB"/>
    <property type="match status" value="1"/>
</dbReference>
<evidence type="ECO:0000256" key="4">
    <source>
        <dbReference type="ARBA" id="ARBA00022741"/>
    </source>
</evidence>
<dbReference type="GO" id="GO:0009297">
    <property type="term" value="P:pilus assembly"/>
    <property type="evidence" value="ECO:0007669"/>
    <property type="project" value="InterPro"/>
</dbReference>
<dbReference type="PANTHER" id="PTHR30258:SF1">
    <property type="entry name" value="PROTEIN TRANSPORT PROTEIN HOFB HOMOLOG"/>
    <property type="match status" value="1"/>
</dbReference>
<dbReference type="EMBL" id="CP000478">
    <property type="protein sequence ID" value="ABK15820.1"/>
    <property type="molecule type" value="Genomic_DNA"/>
</dbReference>
<dbReference type="FunFam" id="3.30.450.90:FF:000001">
    <property type="entry name" value="Type II secretion system ATPase GspE"/>
    <property type="match status" value="1"/>
</dbReference>
<dbReference type="InterPro" id="IPR027417">
    <property type="entry name" value="P-loop_NTPase"/>
</dbReference>
<reference evidence="7 8" key="1">
    <citation type="submission" date="2006-10" db="EMBL/GenBank/DDBJ databases">
        <title>Complete sequence of Syntrophobacter fumaroxidans MPOB.</title>
        <authorList>
            <consortium name="US DOE Joint Genome Institute"/>
            <person name="Copeland A."/>
            <person name="Lucas S."/>
            <person name="Lapidus A."/>
            <person name="Barry K."/>
            <person name="Detter J.C."/>
            <person name="Glavina del Rio T."/>
            <person name="Hammon N."/>
            <person name="Israni S."/>
            <person name="Pitluck S."/>
            <person name="Goltsman E.G."/>
            <person name="Martinez M."/>
            <person name="Schmutz J."/>
            <person name="Larimer F."/>
            <person name="Land M."/>
            <person name="Hauser L."/>
            <person name="Kyrpides N."/>
            <person name="Kim E."/>
            <person name="Boone D.R."/>
            <person name="Brockman F."/>
            <person name="Culley D."/>
            <person name="Ferry J."/>
            <person name="Gunsalus R."/>
            <person name="McInerney M.J."/>
            <person name="Morrison M."/>
            <person name="Plugge C."/>
            <person name="Rohlin L."/>
            <person name="Scholten J."/>
            <person name="Sieber J."/>
            <person name="Stams A.J.M."/>
            <person name="Worm P."/>
            <person name="Henstra A.M."/>
            <person name="Richardson P."/>
        </authorList>
    </citation>
    <scope>NUCLEOTIDE SEQUENCE [LARGE SCALE GENOMIC DNA]</scope>
    <source>
        <strain evidence="8">DSM 10017 / MPOB</strain>
    </source>
</reference>
<dbReference type="SUPFAM" id="SSF52540">
    <property type="entry name" value="P-loop containing nucleoside triphosphate hydrolases"/>
    <property type="match status" value="1"/>
</dbReference>
<organism evidence="7 8">
    <name type="scientific">Syntrophobacter fumaroxidans (strain DSM 10017 / MPOB)</name>
    <dbReference type="NCBI Taxonomy" id="335543"/>
    <lineage>
        <taxon>Bacteria</taxon>
        <taxon>Pseudomonadati</taxon>
        <taxon>Thermodesulfobacteriota</taxon>
        <taxon>Syntrophobacteria</taxon>
        <taxon>Syntrophobacterales</taxon>
        <taxon>Syntrophobacteraceae</taxon>
        <taxon>Syntrophobacter</taxon>
    </lineage>
</organism>
<accession>A0LEG8</accession>
<dbReference type="FunFam" id="3.40.50.300:FF:000398">
    <property type="entry name" value="Type IV pilus assembly ATPase PilB"/>
    <property type="match status" value="1"/>
</dbReference>
<dbReference type="AlphaFoldDB" id="A0LEG8"/>
<dbReference type="Pfam" id="PF00437">
    <property type="entry name" value="T2SSE"/>
    <property type="match status" value="1"/>
</dbReference>
<protein>
    <submittedName>
        <fullName evidence="7">Type IV-A pilus assembly ATPase PilB</fullName>
    </submittedName>
</protein>
<evidence type="ECO:0000256" key="2">
    <source>
        <dbReference type="ARBA" id="ARBA00006611"/>
    </source>
</evidence>
<keyword evidence="3" id="KW-0963">Cytoplasm</keyword>
<dbReference type="eggNOG" id="COG2804">
    <property type="taxonomic scope" value="Bacteria"/>
</dbReference>